<evidence type="ECO:0000313" key="2">
    <source>
        <dbReference type="Proteomes" id="UP001057452"/>
    </source>
</evidence>
<protein>
    <submittedName>
        <fullName evidence="1">Uncharacterized protein</fullName>
    </submittedName>
</protein>
<comment type="caution">
    <text evidence="1">The sequence shown here is derived from an EMBL/GenBank/DDBJ whole genome shotgun (WGS) entry which is preliminary data.</text>
</comment>
<organism evidence="1 2">
    <name type="scientific">Chaenocephalus aceratus</name>
    <name type="common">Blackfin icefish</name>
    <name type="synonym">Chaenichthys aceratus</name>
    <dbReference type="NCBI Taxonomy" id="36190"/>
    <lineage>
        <taxon>Eukaryota</taxon>
        <taxon>Metazoa</taxon>
        <taxon>Chordata</taxon>
        <taxon>Craniata</taxon>
        <taxon>Vertebrata</taxon>
        <taxon>Euteleostomi</taxon>
        <taxon>Actinopterygii</taxon>
        <taxon>Neopterygii</taxon>
        <taxon>Teleostei</taxon>
        <taxon>Neoteleostei</taxon>
        <taxon>Acanthomorphata</taxon>
        <taxon>Eupercaria</taxon>
        <taxon>Perciformes</taxon>
        <taxon>Notothenioidei</taxon>
        <taxon>Channichthyidae</taxon>
        <taxon>Chaenocephalus</taxon>
    </lineage>
</organism>
<feature type="non-terminal residue" evidence="1">
    <location>
        <position position="1"/>
    </location>
</feature>
<name>A0ACB9W3E1_CHAAC</name>
<reference evidence="1" key="1">
    <citation type="submission" date="2022-05" db="EMBL/GenBank/DDBJ databases">
        <title>Chromosome-level genome of Chaenocephalus aceratus.</title>
        <authorList>
            <person name="Park H."/>
        </authorList>
    </citation>
    <scope>NUCLEOTIDE SEQUENCE</scope>
    <source>
        <strain evidence="1">KU_202001</strain>
    </source>
</reference>
<sequence length="126" mass="14060">YLFVIMNISQMWFVEFKCCRESSAGDLFNPNLVLSELLPGALENLGEEKGERDITTESIPCLQASRGEQHPFEAGCCSVSPWKRTAENRNSAPPRSRDRLSSLGCESRPHPPSTFQLLSNLSLKTT</sequence>
<accession>A0ACB9W3E1</accession>
<dbReference type="Proteomes" id="UP001057452">
    <property type="component" value="Chromosome 19"/>
</dbReference>
<feature type="non-terminal residue" evidence="1">
    <location>
        <position position="126"/>
    </location>
</feature>
<gene>
    <name evidence="1" type="ORF">KUCAC02_027237</name>
</gene>
<evidence type="ECO:0000313" key="1">
    <source>
        <dbReference type="EMBL" id="KAI4807430.1"/>
    </source>
</evidence>
<proteinExistence type="predicted"/>
<dbReference type="EMBL" id="CM043803">
    <property type="protein sequence ID" value="KAI4807430.1"/>
    <property type="molecule type" value="Genomic_DNA"/>
</dbReference>
<keyword evidence="2" id="KW-1185">Reference proteome</keyword>